<dbReference type="EMBL" id="CP022203">
    <property type="protein sequence ID" value="ATB45398.1"/>
    <property type="molecule type" value="Genomic_DNA"/>
</dbReference>
<dbReference type="KEGG" id="mmas:MYMAC_000983"/>
<evidence type="ECO:0000313" key="3">
    <source>
        <dbReference type="Proteomes" id="UP000217343"/>
    </source>
</evidence>
<dbReference type="AlphaFoldDB" id="A0A250JP12"/>
<sequence>MLAPMNGFHPGIFAGVFGVGFGIAGLIGYVRWTRWKQQLQVWEEVAAQRGWRFQSTPGFLYSAGTLQLKGTHAGRSLIVETEHRGTGKSFNIFTIVRHELGDAVRSATP</sequence>
<feature type="transmembrane region" description="Helical" evidence="1">
    <location>
        <begin position="12"/>
        <end position="30"/>
    </location>
</feature>
<keyword evidence="1" id="KW-1133">Transmembrane helix</keyword>
<keyword evidence="1" id="KW-0812">Transmembrane</keyword>
<name>A0A250JP12_9BACT</name>
<keyword evidence="1" id="KW-0472">Membrane</keyword>
<gene>
    <name evidence="2" type="ORF">MYMAC_000983</name>
</gene>
<accession>A0A250JP12</accession>
<evidence type="ECO:0000256" key="1">
    <source>
        <dbReference type="SAM" id="Phobius"/>
    </source>
</evidence>
<evidence type="ECO:0000313" key="2">
    <source>
        <dbReference type="EMBL" id="ATB45398.1"/>
    </source>
</evidence>
<reference evidence="2 3" key="1">
    <citation type="submission" date="2017-06" db="EMBL/GenBank/DDBJ databases">
        <title>Sequencing and comparative analysis of myxobacterial genomes.</title>
        <authorList>
            <person name="Rupp O."/>
            <person name="Goesmann A."/>
            <person name="Sogaard-Andersen L."/>
        </authorList>
    </citation>
    <scope>NUCLEOTIDE SEQUENCE [LARGE SCALE GENOMIC DNA]</scope>
    <source>
        <strain evidence="2 3">DSM 14697</strain>
    </source>
</reference>
<protein>
    <submittedName>
        <fullName evidence="2">Uncharacterized protein</fullName>
    </submittedName>
</protein>
<keyword evidence="3" id="KW-1185">Reference proteome</keyword>
<proteinExistence type="predicted"/>
<dbReference type="Proteomes" id="UP000217343">
    <property type="component" value="Chromosome"/>
</dbReference>
<organism evidence="2 3">
    <name type="scientific">Corallococcus macrosporus DSM 14697</name>
    <dbReference type="NCBI Taxonomy" id="1189310"/>
    <lineage>
        <taxon>Bacteria</taxon>
        <taxon>Pseudomonadati</taxon>
        <taxon>Myxococcota</taxon>
        <taxon>Myxococcia</taxon>
        <taxon>Myxococcales</taxon>
        <taxon>Cystobacterineae</taxon>
        <taxon>Myxococcaceae</taxon>
        <taxon>Corallococcus</taxon>
    </lineage>
</organism>